<dbReference type="SMART" id="SM00014">
    <property type="entry name" value="acidPPc"/>
    <property type="match status" value="1"/>
</dbReference>
<reference evidence="4" key="1">
    <citation type="journal article" date="2019" name="Int. J. Syst. Evol. Microbiol.">
        <title>The Global Catalogue of Microorganisms (GCM) 10K type strain sequencing project: providing services to taxonomists for standard genome sequencing and annotation.</title>
        <authorList>
            <consortium name="The Broad Institute Genomics Platform"/>
            <consortium name="The Broad Institute Genome Sequencing Center for Infectious Disease"/>
            <person name="Wu L."/>
            <person name="Ma J."/>
        </authorList>
    </citation>
    <scope>NUCLEOTIDE SEQUENCE [LARGE SCALE GENOMIC DNA]</scope>
    <source>
        <strain evidence="4">KCTC 52298</strain>
    </source>
</reference>
<evidence type="ECO:0000256" key="1">
    <source>
        <dbReference type="SAM" id="SignalP"/>
    </source>
</evidence>
<dbReference type="Proteomes" id="UP001597440">
    <property type="component" value="Unassembled WGS sequence"/>
</dbReference>
<dbReference type="SUPFAM" id="SSF48317">
    <property type="entry name" value="Acid phosphatase/Vanadium-dependent haloperoxidase"/>
    <property type="match status" value="1"/>
</dbReference>
<organism evidence="3 4">
    <name type="scientific">Sphingobacterium tabacisoli</name>
    <dbReference type="NCBI Taxonomy" id="2044855"/>
    <lineage>
        <taxon>Bacteria</taxon>
        <taxon>Pseudomonadati</taxon>
        <taxon>Bacteroidota</taxon>
        <taxon>Sphingobacteriia</taxon>
        <taxon>Sphingobacteriales</taxon>
        <taxon>Sphingobacteriaceae</taxon>
        <taxon>Sphingobacterium</taxon>
    </lineage>
</organism>
<dbReference type="PANTHER" id="PTHR14969">
    <property type="entry name" value="SPHINGOSINE-1-PHOSPHATE PHOSPHOHYDROLASE"/>
    <property type="match status" value="1"/>
</dbReference>
<dbReference type="PANTHER" id="PTHR14969:SF13">
    <property type="entry name" value="AT30094P"/>
    <property type="match status" value="1"/>
</dbReference>
<evidence type="ECO:0000259" key="2">
    <source>
        <dbReference type="SMART" id="SM00014"/>
    </source>
</evidence>
<keyword evidence="1" id="KW-0732">Signal</keyword>
<comment type="caution">
    <text evidence="3">The sequence shown here is derived from an EMBL/GenBank/DDBJ whole genome shotgun (WGS) entry which is preliminary data.</text>
</comment>
<dbReference type="Pfam" id="PF01569">
    <property type="entry name" value="PAP2"/>
    <property type="match status" value="1"/>
</dbReference>
<keyword evidence="4" id="KW-1185">Reference proteome</keyword>
<dbReference type="InterPro" id="IPR036938">
    <property type="entry name" value="PAP2/HPO_sf"/>
</dbReference>
<dbReference type="InterPro" id="IPR000326">
    <property type="entry name" value="PAP2/HPO"/>
</dbReference>
<dbReference type="InterPro" id="IPR011250">
    <property type="entry name" value="OMP/PagP_B-barrel"/>
</dbReference>
<feature type="domain" description="Phosphatidic acid phosphatase type 2/haloperoxidase" evidence="2">
    <location>
        <begin position="122"/>
        <end position="222"/>
    </location>
</feature>
<dbReference type="RefSeq" id="WP_210354800.1">
    <property type="nucleotide sequence ID" value="NZ_JAEQMU010000002.1"/>
</dbReference>
<dbReference type="EMBL" id="JBHULD010000025">
    <property type="protein sequence ID" value="MFD2556793.1"/>
    <property type="molecule type" value="Genomic_DNA"/>
</dbReference>
<feature type="chain" id="PRO_5047502670" evidence="1">
    <location>
        <begin position="20"/>
        <end position="466"/>
    </location>
</feature>
<dbReference type="Gene3D" id="1.20.144.10">
    <property type="entry name" value="Phosphatidic acid phosphatase type 2/haloperoxidase"/>
    <property type="match status" value="1"/>
</dbReference>
<protein>
    <submittedName>
        <fullName evidence="3">Phosphatase PAP2 family protein</fullName>
    </submittedName>
</protein>
<proteinExistence type="predicted"/>
<dbReference type="SUPFAM" id="SSF56925">
    <property type="entry name" value="OMPA-like"/>
    <property type="match status" value="1"/>
</dbReference>
<name>A0ABW5L7R5_9SPHI</name>
<accession>A0ABW5L7R5</accession>
<feature type="signal peptide" evidence="1">
    <location>
        <begin position="1"/>
        <end position="19"/>
    </location>
</feature>
<evidence type="ECO:0000313" key="3">
    <source>
        <dbReference type="EMBL" id="MFD2556793.1"/>
    </source>
</evidence>
<sequence length="466" mass="51869">MQKTVFLFAILFHVLCLKAQDTLLPDSTSKDFLLTTPDSIQDASHSFMRTELARRSIAPLLLFSTAAATWGRREQIRDIRNRYLPSFKARYDDYLQYAPTATVYALKLAGVKGRNNTGRATLSYATSLVIMGVLVNSIKYTARVERPDGSQKNSFPSGHTAMAFTNAGFLDKEYGLVNPAYSIAGYGSAALTGLGRNLNNRHWLPDVLAGAGIGLLSSELGYFFIDKFYKNKGDNLGILSRIEGNDNPSFLAIKLGTALATTNFFKNSGLDDNKQKGFEGGFEGAYFFSKKWGVGGDIGFASFPIRPIKEEWLSEDYQTQQYNLETQSMGFLSAGLGPYYSYALSDSFLLTLKATAGYTATSSGKVFLKYTEDDGNGQKIYQEEEIAHYKPKPAFRWNTGAAFTYKLNRGLGVTAYSNYNQINPKIRYHFANGVELDDDFNDGNNNFSVKERVHYFTLGLRLTAFF</sequence>
<gene>
    <name evidence="3" type="ORF">ACFSQW_20560</name>
</gene>
<dbReference type="CDD" id="cd03394">
    <property type="entry name" value="PAP2_like_5"/>
    <property type="match status" value="1"/>
</dbReference>
<evidence type="ECO:0000313" key="4">
    <source>
        <dbReference type="Proteomes" id="UP001597440"/>
    </source>
</evidence>